<dbReference type="SMART" id="SM00530">
    <property type="entry name" value="HTH_XRE"/>
    <property type="match status" value="1"/>
</dbReference>
<feature type="domain" description="HTH cro/C1-type" evidence="1">
    <location>
        <begin position="16"/>
        <end position="69"/>
    </location>
</feature>
<sequence>MADGRMTAAAFLVAELRRARTRRGLSQDELAKAVNYSPSMVSAVELGQQQPTAKYLELVDRALDTGGIFSRMLTELVALDTAQVWLRGWRRILAEARVLRWYESRYVPGLFQTEAYARAVFEAGDLLDQAEVERRLAERMEFQDCLYGDRVLKVVAVLDEGVLRRCVGGRKTMADQALHLARIATEHPHVRLQVVPLSAGEYPGLGGPFILAALTDDSELGVISGQGRGEELHDPANLRRLQQVWEVSLGAALPAQESVELLREIAESWN</sequence>
<dbReference type="InterPro" id="IPR001387">
    <property type="entry name" value="Cro/C1-type_HTH"/>
</dbReference>
<proteinExistence type="predicted"/>
<dbReference type="EMBL" id="LT607753">
    <property type="protein sequence ID" value="SCG58042.1"/>
    <property type="molecule type" value="Genomic_DNA"/>
</dbReference>
<evidence type="ECO:0000313" key="2">
    <source>
        <dbReference type="EMBL" id="SCG58042.1"/>
    </source>
</evidence>
<name>A0A1C5II26_9ACTN</name>
<keyword evidence="3" id="KW-1185">Reference proteome</keyword>
<dbReference type="Proteomes" id="UP000198215">
    <property type="component" value="Chromosome I"/>
</dbReference>
<dbReference type="Pfam" id="PF19054">
    <property type="entry name" value="DUF5753"/>
    <property type="match status" value="1"/>
</dbReference>
<dbReference type="GO" id="GO:0003677">
    <property type="term" value="F:DNA binding"/>
    <property type="evidence" value="ECO:0007669"/>
    <property type="project" value="InterPro"/>
</dbReference>
<dbReference type="SUPFAM" id="SSF47413">
    <property type="entry name" value="lambda repressor-like DNA-binding domains"/>
    <property type="match status" value="1"/>
</dbReference>
<dbReference type="AlphaFoldDB" id="A0A1C5II26"/>
<evidence type="ECO:0000313" key="3">
    <source>
        <dbReference type="Proteomes" id="UP000198215"/>
    </source>
</evidence>
<dbReference type="CDD" id="cd00093">
    <property type="entry name" value="HTH_XRE"/>
    <property type="match status" value="1"/>
</dbReference>
<dbReference type="InterPro" id="IPR010982">
    <property type="entry name" value="Lambda_DNA-bd_dom_sf"/>
</dbReference>
<dbReference type="Gene3D" id="1.10.260.40">
    <property type="entry name" value="lambda repressor-like DNA-binding domains"/>
    <property type="match status" value="1"/>
</dbReference>
<dbReference type="Pfam" id="PF01381">
    <property type="entry name" value="HTH_3"/>
    <property type="match status" value="1"/>
</dbReference>
<accession>A0A1C5II26</accession>
<evidence type="ECO:0000259" key="1">
    <source>
        <dbReference type="PROSITE" id="PS50943"/>
    </source>
</evidence>
<dbReference type="RefSeq" id="WP_088976392.1">
    <property type="nucleotide sequence ID" value="NZ_LT607753.1"/>
</dbReference>
<gene>
    <name evidence="2" type="ORF">GA0070614_2854</name>
</gene>
<protein>
    <submittedName>
        <fullName evidence="2">Helix-turn-helix domain-containing protein</fullName>
    </submittedName>
</protein>
<dbReference type="OrthoDB" id="3422637at2"/>
<dbReference type="InterPro" id="IPR043917">
    <property type="entry name" value="DUF5753"/>
</dbReference>
<reference evidence="3" key="1">
    <citation type="submission" date="2016-06" db="EMBL/GenBank/DDBJ databases">
        <authorList>
            <person name="Varghese N."/>
            <person name="Submissions Spin"/>
        </authorList>
    </citation>
    <scope>NUCLEOTIDE SEQUENCE [LARGE SCALE GENOMIC DNA]</scope>
    <source>
        <strain evidence="3">DSM 45161</strain>
    </source>
</reference>
<organism evidence="2 3">
    <name type="scientific">Micromonospora coxensis</name>
    <dbReference type="NCBI Taxonomy" id="356852"/>
    <lineage>
        <taxon>Bacteria</taxon>
        <taxon>Bacillati</taxon>
        <taxon>Actinomycetota</taxon>
        <taxon>Actinomycetes</taxon>
        <taxon>Micromonosporales</taxon>
        <taxon>Micromonosporaceae</taxon>
        <taxon>Micromonospora</taxon>
    </lineage>
</organism>
<dbReference type="PROSITE" id="PS50943">
    <property type="entry name" value="HTH_CROC1"/>
    <property type="match status" value="1"/>
</dbReference>